<protein>
    <submittedName>
        <fullName evidence="1">Uncharacterized protein</fullName>
    </submittedName>
</protein>
<evidence type="ECO:0000313" key="2">
    <source>
        <dbReference type="Proteomes" id="UP000006643"/>
    </source>
</evidence>
<evidence type="ECO:0000313" key="1">
    <source>
        <dbReference type="EMBL" id="EEY61548.1"/>
    </source>
</evidence>
<dbReference type="VEuPathDB" id="FungiDB:PITG_01866"/>
<sequence>MSRSSVHPGRQQQPSRIYFALELLVDKLLCDEKLHYNMPLLEDCRVFGVVDKPEEKRWF</sequence>
<dbReference type="Proteomes" id="UP000006643">
    <property type="component" value="Unassembled WGS sequence"/>
</dbReference>
<dbReference type="HOGENOM" id="CLU_2965821_0_0_1"/>
<reference evidence="2" key="1">
    <citation type="journal article" date="2009" name="Nature">
        <title>Genome sequence and analysis of the Irish potato famine pathogen Phytophthora infestans.</title>
        <authorList>
            <consortium name="The Broad Institute Genome Sequencing Platform"/>
            <person name="Haas B.J."/>
            <person name="Kamoun S."/>
            <person name="Zody M.C."/>
            <person name="Jiang R.H."/>
            <person name="Handsaker R.E."/>
            <person name="Cano L.M."/>
            <person name="Grabherr M."/>
            <person name="Kodira C.D."/>
            <person name="Raffaele S."/>
            <person name="Torto-Alalibo T."/>
            <person name="Bozkurt T.O."/>
            <person name="Ah-Fong A.M."/>
            <person name="Alvarado L."/>
            <person name="Anderson V.L."/>
            <person name="Armstrong M.R."/>
            <person name="Avrova A."/>
            <person name="Baxter L."/>
            <person name="Beynon J."/>
            <person name="Boevink P.C."/>
            <person name="Bollmann S.R."/>
            <person name="Bos J.I."/>
            <person name="Bulone V."/>
            <person name="Cai G."/>
            <person name="Cakir C."/>
            <person name="Carrington J.C."/>
            <person name="Chawner M."/>
            <person name="Conti L."/>
            <person name="Costanzo S."/>
            <person name="Ewan R."/>
            <person name="Fahlgren N."/>
            <person name="Fischbach M.A."/>
            <person name="Fugelstad J."/>
            <person name="Gilroy E.M."/>
            <person name="Gnerre S."/>
            <person name="Green P.J."/>
            <person name="Grenville-Briggs L.J."/>
            <person name="Griffith J."/>
            <person name="Grunwald N.J."/>
            <person name="Horn K."/>
            <person name="Horner N.R."/>
            <person name="Hu C.H."/>
            <person name="Huitema E."/>
            <person name="Jeong D.H."/>
            <person name="Jones A.M."/>
            <person name="Jones J.D."/>
            <person name="Jones R.W."/>
            <person name="Karlsson E.K."/>
            <person name="Kunjeti S.G."/>
            <person name="Lamour K."/>
            <person name="Liu Z."/>
            <person name="Ma L."/>
            <person name="Maclean D."/>
            <person name="Chibucos M.C."/>
            <person name="McDonald H."/>
            <person name="McWalters J."/>
            <person name="Meijer H.J."/>
            <person name="Morgan W."/>
            <person name="Morris P.F."/>
            <person name="Munro C.A."/>
            <person name="O'Neill K."/>
            <person name="Ospina-Giraldo M."/>
            <person name="Pinzon A."/>
            <person name="Pritchard L."/>
            <person name="Ramsahoye B."/>
            <person name="Ren Q."/>
            <person name="Restrepo S."/>
            <person name="Roy S."/>
            <person name="Sadanandom A."/>
            <person name="Savidor A."/>
            <person name="Schornack S."/>
            <person name="Schwartz D.C."/>
            <person name="Schumann U.D."/>
            <person name="Schwessinger B."/>
            <person name="Seyer L."/>
            <person name="Sharpe T."/>
            <person name="Silvar C."/>
            <person name="Song J."/>
            <person name="Studholme D.J."/>
            <person name="Sykes S."/>
            <person name="Thines M."/>
            <person name="van de Vondervoort P.J."/>
            <person name="Phuntumart V."/>
            <person name="Wawra S."/>
            <person name="Weide R."/>
            <person name="Win J."/>
            <person name="Young C."/>
            <person name="Zhou S."/>
            <person name="Fry W."/>
            <person name="Meyers B.C."/>
            <person name="van West P."/>
            <person name="Ristaino J."/>
            <person name="Govers F."/>
            <person name="Birch P.R."/>
            <person name="Whisson S.C."/>
            <person name="Judelson H.S."/>
            <person name="Nusbaum C."/>
        </authorList>
    </citation>
    <scope>NUCLEOTIDE SEQUENCE [LARGE SCALE GENOMIC DNA]</scope>
    <source>
        <strain evidence="2">T30-4</strain>
    </source>
</reference>
<dbReference type="RefSeq" id="XP_002908465.1">
    <property type="nucleotide sequence ID" value="XM_002908419.1"/>
</dbReference>
<proteinExistence type="predicted"/>
<keyword evidence="2" id="KW-1185">Reference proteome</keyword>
<accession>D0MUA1</accession>
<dbReference type="EMBL" id="DS028119">
    <property type="protein sequence ID" value="EEY61548.1"/>
    <property type="molecule type" value="Genomic_DNA"/>
</dbReference>
<dbReference type="KEGG" id="pif:PITG_01866"/>
<dbReference type="GeneID" id="9469332"/>
<dbReference type="AlphaFoldDB" id="D0MUA1"/>
<name>D0MUA1_PHYIT</name>
<organism evidence="1 2">
    <name type="scientific">Phytophthora infestans (strain T30-4)</name>
    <name type="common">Potato late blight agent</name>
    <dbReference type="NCBI Taxonomy" id="403677"/>
    <lineage>
        <taxon>Eukaryota</taxon>
        <taxon>Sar</taxon>
        <taxon>Stramenopiles</taxon>
        <taxon>Oomycota</taxon>
        <taxon>Peronosporomycetes</taxon>
        <taxon>Peronosporales</taxon>
        <taxon>Peronosporaceae</taxon>
        <taxon>Phytophthora</taxon>
    </lineage>
</organism>
<gene>
    <name evidence="1" type="ORF">PITG_01866</name>
</gene>
<dbReference type="InParanoid" id="D0MUA1"/>